<dbReference type="SMART" id="SM00448">
    <property type="entry name" value="REC"/>
    <property type="match status" value="1"/>
</dbReference>
<organism evidence="3 4">
    <name type="scientific">Pseudomonas paraeruginosa</name>
    <dbReference type="NCBI Taxonomy" id="2994495"/>
    <lineage>
        <taxon>Bacteria</taxon>
        <taxon>Pseudomonadati</taxon>
        <taxon>Pseudomonadota</taxon>
        <taxon>Gammaproteobacteria</taxon>
        <taxon>Pseudomonadales</taxon>
        <taxon>Pseudomonadaceae</taxon>
        <taxon>Pseudomonas</taxon>
    </lineage>
</organism>
<dbReference type="PANTHER" id="PTHR45566">
    <property type="entry name" value="HTH-TYPE TRANSCRIPTIONAL REGULATOR YHJB-RELATED"/>
    <property type="match status" value="1"/>
</dbReference>
<dbReference type="CDD" id="cd06170">
    <property type="entry name" value="LuxR_C_like"/>
    <property type="match status" value="1"/>
</dbReference>
<dbReference type="Proteomes" id="UP000238390">
    <property type="component" value="Chromosome"/>
</dbReference>
<gene>
    <name evidence="3" type="ORF">CSB93_5245</name>
</gene>
<dbReference type="SMART" id="SM00421">
    <property type="entry name" value="HTH_LUXR"/>
    <property type="match status" value="1"/>
</dbReference>
<keyword evidence="2" id="KW-0238">DNA-binding</keyword>
<dbReference type="GeneID" id="77221999"/>
<dbReference type="SUPFAM" id="SSF52172">
    <property type="entry name" value="CheY-like"/>
    <property type="match status" value="1"/>
</dbReference>
<proteinExistence type="predicted"/>
<evidence type="ECO:0000313" key="3">
    <source>
        <dbReference type="EMBL" id="AVK04900.1"/>
    </source>
</evidence>
<sequence length="210" mass="22760">MTGRIIVADDHPLFREGMLRTLQRLLPDASLEEAGDLAGVVHLAEQGEEPDSLILDLRFPGLTRIDLLADLRRRFPRTALIVVSMVDDPQLIAEVMDAGVDGFLGKSIAPEELGEAILAIRAGEVLVRYEPSGLLPLESSALLDGLTERQLDVLRLLAQGKSNKEIGRALDISHYTVRIHVSSLLKALDVPSRTAAAVKYRAALGDGEGK</sequence>
<evidence type="ECO:0000313" key="4">
    <source>
        <dbReference type="Proteomes" id="UP000238390"/>
    </source>
</evidence>
<dbReference type="RefSeq" id="WP_053814198.1">
    <property type="nucleotide sequence ID" value="NZ_CP020560.1"/>
</dbReference>
<keyword evidence="4" id="KW-1185">Reference proteome</keyword>
<dbReference type="PROSITE" id="PS50110">
    <property type="entry name" value="RESPONSE_REGULATORY"/>
    <property type="match status" value="1"/>
</dbReference>
<dbReference type="InterPro" id="IPR001789">
    <property type="entry name" value="Sig_transdc_resp-reg_receiver"/>
</dbReference>
<dbReference type="GO" id="GO:0000160">
    <property type="term" value="P:phosphorelay signal transduction system"/>
    <property type="evidence" value="ECO:0007669"/>
    <property type="project" value="InterPro"/>
</dbReference>
<dbReference type="PANTHER" id="PTHR45566:SF2">
    <property type="entry name" value="NARL SUBFAMILY"/>
    <property type="match status" value="1"/>
</dbReference>
<dbReference type="GO" id="GO:0003677">
    <property type="term" value="F:DNA binding"/>
    <property type="evidence" value="ECO:0007669"/>
    <property type="project" value="UniProtKB-KW"/>
</dbReference>
<dbReference type="SUPFAM" id="SSF46894">
    <property type="entry name" value="C-terminal effector domain of the bipartite response regulators"/>
    <property type="match status" value="1"/>
</dbReference>
<keyword evidence="1" id="KW-0597">Phosphoprotein</keyword>
<dbReference type="Gene3D" id="3.40.50.2300">
    <property type="match status" value="1"/>
</dbReference>
<name>A0A2R3ISM8_9PSED</name>
<dbReference type="InterPro" id="IPR058245">
    <property type="entry name" value="NreC/VraR/RcsB-like_REC"/>
</dbReference>
<dbReference type="PRINTS" id="PR00038">
    <property type="entry name" value="HTHLUXR"/>
</dbReference>
<evidence type="ECO:0000256" key="1">
    <source>
        <dbReference type="ARBA" id="ARBA00022553"/>
    </source>
</evidence>
<dbReference type="AlphaFoldDB" id="A0A2R3ISM8"/>
<dbReference type="GO" id="GO:0006355">
    <property type="term" value="P:regulation of DNA-templated transcription"/>
    <property type="evidence" value="ECO:0007669"/>
    <property type="project" value="InterPro"/>
</dbReference>
<reference evidence="3 4" key="1">
    <citation type="submission" date="2018-02" db="EMBL/GenBank/DDBJ databases">
        <title>FDA/CDC Antimicrobial Resistant Isolate Bank Genome Sequencing.</title>
        <authorList>
            <person name="Benahmed F.H."/>
            <person name="Lutgring J.D."/>
            <person name="Yoo B."/>
            <person name="Machado M."/>
            <person name="Brown A."/>
            <person name="McAllister G."/>
            <person name="Perry A."/>
            <person name="Halpin A.L."/>
            <person name="Vavikolanu K."/>
            <person name="Ott S."/>
            <person name="Zhao X."/>
            <person name="Tallon L.J."/>
            <person name="Sadzewicz L."/>
            <person name="Aluvathingal J."/>
            <person name="Nadendla S."/>
            <person name="Voskania-kordi A."/>
            <person name="Simonyan V."/>
            <person name="Patel J."/>
            <person name="Shawar R.M."/>
        </authorList>
    </citation>
    <scope>NUCLEOTIDE SEQUENCE [LARGE SCALE GENOMIC DNA]</scope>
    <source>
        <strain evidence="3 4">AR_0356</strain>
    </source>
</reference>
<dbReference type="InterPro" id="IPR000792">
    <property type="entry name" value="Tscrpt_reg_LuxR_C"/>
</dbReference>
<dbReference type="EMBL" id="CP027169">
    <property type="protein sequence ID" value="AVK04900.1"/>
    <property type="molecule type" value="Genomic_DNA"/>
</dbReference>
<evidence type="ECO:0000256" key="2">
    <source>
        <dbReference type="ARBA" id="ARBA00023125"/>
    </source>
</evidence>
<dbReference type="CDD" id="cd17535">
    <property type="entry name" value="REC_NarL-like"/>
    <property type="match status" value="1"/>
</dbReference>
<protein>
    <submittedName>
        <fullName evidence="3">Bacterial regulatory, luxR family protein</fullName>
    </submittedName>
</protein>
<accession>A0A2R3ISM8</accession>
<dbReference type="InterPro" id="IPR016032">
    <property type="entry name" value="Sig_transdc_resp-reg_C-effctor"/>
</dbReference>
<dbReference type="Pfam" id="PF00196">
    <property type="entry name" value="GerE"/>
    <property type="match status" value="1"/>
</dbReference>
<dbReference type="Pfam" id="PF00072">
    <property type="entry name" value="Response_reg"/>
    <property type="match status" value="1"/>
</dbReference>
<dbReference type="InterPro" id="IPR011006">
    <property type="entry name" value="CheY-like_superfamily"/>
</dbReference>
<dbReference type="PROSITE" id="PS50043">
    <property type="entry name" value="HTH_LUXR_2"/>
    <property type="match status" value="1"/>
</dbReference>
<dbReference type="InterPro" id="IPR051015">
    <property type="entry name" value="EvgA-like"/>
</dbReference>